<dbReference type="EMBL" id="OUNR01000012">
    <property type="protein sequence ID" value="SPP64411.1"/>
    <property type="molecule type" value="Genomic_DNA"/>
</dbReference>
<dbReference type="SUPFAM" id="SSF103088">
    <property type="entry name" value="OmpA-like"/>
    <property type="match status" value="1"/>
</dbReference>
<evidence type="ECO:0000256" key="1">
    <source>
        <dbReference type="PROSITE-ProRule" id="PRU00473"/>
    </source>
</evidence>
<dbReference type="PANTHER" id="PTHR30329:SF21">
    <property type="entry name" value="LIPOPROTEIN YIAD-RELATED"/>
    <property type="match status" value="1"/>
</dbReference>
<dbReference type="InterPro" id="IPR036737">
    <property type="entry name" value="OmpA-like_sf"/>
</dbReference>
<dbReference type="OrthoDB" id="9783110at2"/>
<gene>
    <name evidence="4" type="ORF">NITLEN_20050</name>
</gene>
<sequence length="239" mass="26222">MNGKRVLTGSLCLVGVLAGGCSGNPVCCDGGYEYRHRNAVPVAEPIVDDRDERLAALERDRQRQLAATAQLQDQVAELQRQLTTRPQPPLTQTYTDLLTLLRPEIERGTITVQQSGDQITIHLADRLLFESGEDRLKPAGTEVLRKVGGILRNVPDRHLRVTGHTDNVPIGGKLIQRFPSNTVLSRTRAAHAREALEQGGAVSNHIAAEGYGESHPLASNVTEDGRRKNRRVEIVVLPQ</sequence>
<keyword evidence="1" id="KW-0472">Membrane</keyword>
<dbReference type="CDD" id="cd07185">
    <property type="entry name" value="OmpA_C-like"/>
    <property type="match status" value="1"/>
</dbReference>
<dbReference type="InParanoid" id="A0A330L3Q1"/>
<dbReference type="PROSITE" id="PS51123">
    <property type="entry name" value="OMPA_2"/>
    <property type="match status" value="1"/>
</dbReference>
<evidence type="ECO:0000313" key="4">
    <source>
        <dbReference type="EMBL" id="SPP64411.1"/>
    </source>
</evidence>
<accession>A0A330L3Q1</accession>
<dbReference type="GO" id="GO:0016020">
    <property type="term" value="C:membrane"/>
    <property type="evidence" value="ECO:0007669"/>
    <property type="project" value="UniProtKB-UniRule"/>
</dbReference>
<name>A0A330L3Q1_9BACT</name>
<dbReference type="InterPro" id="IPR050330">
    <property type="entry name" value="Bact_OuterMem_StrucFunc"/>
</dbReference>
<dbReference type="Pfam" id="PF00691">
    <property type="entry name" value="OmpA"/>
    <property type="match status" value="1"/>
</dbReference>
<dbReference type="FunCoup" id="A0A330L3Q1">
    <property type="interactions" value="66"/>
</dbReference>
<evidence type="ECO:0000256" key="2">
    <source>
        <dbReference type="SAM" id="Coils"/>
    </source>
</evidence>
<evidence type="ECO:0000259" key="3">
    <source>
        <dbReference type="PROSITE" id="PS51123"/>
    </source>
</evidence>
<evidence type="ECO:0000313" key="5">
    <source>
        <dbReference type="Proteomes" id="UP000248168"/>
    </source>
</evidence>
<feature type="coiled-coil region" evidence="2">
    <location>
        <begin position="54"/>
        <end position="81"/>
    </location>
</feature>
<protein>
    <submittedName>
        <fullName evidence="4">Outer membrane protein, OmpA/MotB family</fullName>
    </submittedName>
</protein>
<proteinExistence type="predicted"/>
<dbReference type="RefSeq" id="WP_121988815.1">
    <property type="nucleotide sequence ID" value="NZ_OUNR01000012.1"/>
</dbReference>
<dbReference type="InterPro" id="IPR006665">
    <property type="entry name" value="OmpA-like"/>
</dbReference>
<organism evidence="4 5">
    <name type="scientific">Nitrospira lenta</name>
    <dbReference type="NCBI Taxonomy" id="1436998"/>
    <lineage>
        <taxon>Bacteria</taxon>
        <taxon>Pseudomonadati</taxon>
        <taxon>Nitrospirota</taxon>
        <taxon>Nitrospiria</taxon>
        <taxon>Nitrospirales</taxon>
        <taxon>Nitrospiraceae</taxon>
        <taxon>Nitrospira</taxon>
    </lineage>
</organism>
<feature type="domain" description="OmpA-like" evidence="3">
    <location>
        <begin position="116"/>
        <end position="239"/>
    </location>
</feature>
<dbReference type="PANTHER" id="PTHR30329">
    <property type="entry name" value="STATOR ELEMENT OF FLAGELLAR MOTOR COMPLEX"/>
    <property type="match status" value="1"/>
</dbReference>
<keyword evidence="2" id="KW-0175">Coiled coil</keyword>
<dbReference type="AlphaFoldDB" id="A0A330L3Q1"/>
<dbReference type="PROSITE" id="PS51257">
    <property type="entry name" value="PROKAR_LIPOPROTEIN"/>
    <property type="match status" value="1"/>
</dbReference>
<dbReference type="Proteomes" id="UP000248168">
    <property type="component" value="Unassembled WGS sequence"/>
</dbReference>
<keyword evidence="5" id="KW-1185">Reference proteome</keyword>
<dbReference type="Gene3D" id="3.30.1330.60">
    <property type="entry name" value="OmpA-like domain"/>
    <property type="match status" value="1"/>
</dbReference>
<reference evidence="5" key="1">
    <citation type="submission" date="2018-04" db="EMBL/GenBank/DDBJ databases">
        <authorList>
            <person name="Lucker S."/>
            <person name="Sakoula D."/>
        </authorList>
    </citation>
    <scope>NUCLEOTIDE SEQUENCE [LARGE SCALE GENOMIC DNA]</scope>
</reference>